<sequence>TAMMDLQEALNTSWNIPAYWTYKLLRDKGVNVQGYMEKMGYQIENYDIESLPMGGGIEVSVAQHTNGFQTLANNGAYQERYM</sequence>
<evidence type="ECO:0000313" key="1">
    <source>
        <dbReference type="EMBL" id="ETJ26385.1"/>
    </source>
</evidence>
<dbReference type="AlphaFoldDB" id="W1XA91"/>
<organism evidence="1">
    <name type="scientific">human gut metagenome</name>
    <dbReference type="NCBI Taxonomy" id="408170"/>
    <lineage>
        <taxon>unclassified sequences</taxon>
        <taxon>metagenomes</taxon>
        <taxon>organismal metagenomes</taxon>
    </lineage>
</organism>
<dbReference type="EMBL" id="AZMM01017405">
    <property type="protein sequence ID" value="ETJ26385.1"/>
    <property type="molecule type" value="Genomic_DNA"/>
</dbReference>
<gene>
    <name evidence="1" type="ORF">Q604_UNBC17405G0001</name>
</gene>
<dbReference type="InterPro" id="IPR012338">
    <property type="entry name" value="Beta-lactam/transpept-like"/>
</dbReference>
<accession>W1XA91</accession>
<proteinExistence type="predicted"/>
<dbReference type="Gene3D" id="3.40.710.10">
    <property type="entry name" value="DD-peptidase/beta-lactamase superfamily"/>
    <property type="match status" value="1"/>
</dbReference>
<feature type="non-terminal residue" evidence="1">
    <location>
        <position position="82"/>
    </location>
</feature>
<protein>
    <submittedName>
        <fullName evidence="1">Transglycosylase</fullName>
    </submittedName>
</protein>
<reference evidence="1" key="1">
    <citation type="submission" date="2013-12" db="EMBL/GenBank/DDBJ databases">
        <title>A Varibaculum cambriense genome reconstructed from a premature infant gut community with otherwise low bacterial novelty that shifts toward anaerobic metabolism during the third week of life.</title>
        <authorList>
            <person name="Brown C.T."/>
            <person name="Sharon I."/>
            <person name="Thomas B.C."/>
            <person name="Castelle C.J."/>
            <person name="Morowitz M.J."/>
            <person name="Banfield J.F."/>
        </authorList>
    </citation>
    <scope>NUCLEOTIDE SEQUENCE</scope>
</reference>
<feature type="non-terminal residue" evidence="1">
    <location>
        <position position="1"/>
    </location>
</feature>
<dbReference type="SUPFAM" id="SSF56601">
    <property type="entry name" value="beta-lactamase/transpeptidase-like"/>
    <property type="match status" value="1"/>
</dbReference>
<name>W1XA91_9ZZZZ</name>
<comment type="caution">
    <text evidence="1">The sequence shown here is derived from an EMBL/GenBank/DDBJ whole genome shotgun (WGS) entry which is preliminary data.</text>
</comment>